<feature type="domain" description="DUF559" evidence="1">
    <location>
        <begin position="1"/>
        <end position="94"/>
    </location>
</feature>
<evidence type="ECO:0000313" key="2">
    <source>
        <dbReference type="EMBL" id="NTS64648.1"/>
    </source>
</evidence>
<dbReference type="Gene3D" id="3.40.960.10">
    <property type="entry name" value="VSR Endonuclease"/>
    <property type="match status" value="1"/>
</dbReference>
<dbReference type="InterPro" id="IPR011335">
    <property type="entry name" value="Restrct_endonuc-II-like"/>
</dbReference>
<dbReference type="PANTHER" id="PTHR38590">
    <property type="entry name" value="BLL0828 PROTEIN"/>
    <property type="match status" value="1"/>
</dbReference>
<dbReference type="Proteomes" id="UP000621447">
    <property type="component" value="Unassembled WGS sequence"/>
</dbReference>
<keyword evidence="2" id="KW-0378">Hydrolase</keyword>
<dbReference type="SUPFAM" id="SSF52980">
    <property type="entry name" value="Restriction endonuclease-like"/>
    <property type="match status" value="1"/>
</dbReference>
<accession>A0ABX2JLA4</accession>
<evidence type="ECO:0000313" key="3">
    <source>
        <dbReference type="Proteomes" id="UP000621447"/>
    </source>
</evidence>
<keyword evidence="2" id="KW-0540">Nuclease</keyword>
<dbReference type="InterPro" id="IPR007569">
    <property type="entry name" value="DUF559"/>
</dbReference>
<dbReference type="PANTHER" id="PTHR38590:SF1">
    <property type="entry name" value="BLL0828 PROTEIN"/>
    <property type="match status" value="1"/>
</dbReference>
<organism evidence="2 3">
    <name type="scientific">Sphingomonas hominis</name>
    <dbReference type="NCBI Taxonomy" id="2741495"/>
    <lineage>
        <taxon>Bacteria</taxon>
        <taxon>Pseudomonadati</taxon>
        <taxon>Pseudomonadota</taxon>
        <taxon>Alphaproteobacteria</taxon>
        <taxon>Sphingomonadales</taxon>
        <taxon>Sphingomonadaceae</taxon>
        <taxon>Sphingomonas</taxon>
    </lineage>
</organism>
<proteinExistence type="predicted"/>
<evidence type="ECO:0000259" key="1">
    <source>
        <dbReference type="Pfam" id="PF04480"/>
    </source>
</evidence>
<dbReference type="CDD" id="cd01038">
    <property type="entry name" value="Endonuclease_DUF559"/>
    <property type="match status" value="1"/>
</dbReference>
<name>A0ABX2JLA4_9SPHN</name>
<dbReference type="InterPro" id="IPR047216">
    <property type="entry name" value="Endonuclease_DUF559_bact"/>
</dbReference>
<gene>
    <name evidence="2" type="ORF">HRV97_05705</name>
</gene>
<dbReference type="GO" id="GO:0004519">
    <property type="term" value="F:endonuclease activity"/>
    <property type="evidence" value="ECO:0007669"/>
    <property type="project" value="UniProtKB-KW"/>
</dbReference>
<dbReference type="EMBL" id="JABULH010000002">
    <property type="protein sequence ID" value="NTS64648.1"/>
    <property type="molecule type" value="Genomic_DNA"/>
</dbReference>
<protein>
    <submittedName>
        <fullName evidence="2">Endonuclease domain-containing protein</fullName>
    </submittedName>
</protein>
<dbReference type="RefSeq" id="WP_174192928.1">
    <property type="nucleotide sequence ID" value="NZ_JABULH010000002.1"/>
</dbReference>
<reference evidence="2 3" key="1">
    <citation type="submission" date="2020-06" db="EMBL/GenBank/DDBJ databases">
        <title>Sphingomonas hominis sp. nov., a member of the Sphingomonas, isolated from the hair of a 22-year-old girl.</title>
        <authorList>
            <person name="Zhang D.-F."/>
            <person name="Cui X.-W."/>
        </authorList>
    </citation>
    <scope>NUCLEOTIDE SEQUENCE [LARGE SCALE GENOMIC DNA]</scope>
    <source>
        <strain evidence="2 3">HHU CXW</strain>
    </source>
</reference>
<dbReference type="Pfam" id="PF04480">
    <property type="entry name" value="DUF559"/>
    <property type="match status" value="1"/>
</dbReference>
<sequence>MTEPERRLWSVLRNRHLHGVKFSRQVVIGSYIADFCAREHVLIVEVDGDTHAGDGARDERRTAWLAAQGYRVIRFTNADVMSNLEGVLYAIDVALGAAPHPSPLPAGERGQIA</sequence>
<comment type="caution">
    <text evidence="2">The sequence shown here is derived from an EMBL/GenBank/DDBJ whole genome shotgun (WGS) entry which is preliminary data.</text>
</comment>
<keyword evidence="3" id="KW-1185">Reference proteome</keyword>
<keyword evidence="2" id="KW-0255">Endonuclease</keyword>